<dbReference type="InterPro" id="IPR051715">
    <property type="entry name" value="Intimin-Invasin_domain"/>
</dbReference>
<dbReference type="InterPro" id="IPR024519">
    <property type="entry name" value="IAT_beta"/>
</dbReference>
<dbReference type="EMBL" id="JBHLXE010000048">
    <property type="protein sequence ID" value="MFC0179469.1"/>
    <property type="molecule type" value="Genomic_DNA"/>
</dbReference>
<dbReference type="Proteomes" id="UP001589758">
    <property type="component" value="Unassembled WGS sequence"/>
</dbReference>
<protein>
    <submittedName>
        <fullName evidence="3">Inverse autotransporter beta domain-containing protein</fullName>
    </submittedName>
</protein>
<evidence type="ECO:0000313" key="3">
    <source>
        <dbReference type="EMBL" id="MFC0179469.1"/>
    </source>
</evidence>
<sequence>MKTIFVTLNVTVKAITLIILTLLINVNFIQAESTKIIAESNSNYQINIPKFNREIVNSENISIGNYALNFAINAQENLTSYSDLGFNKSEVRNKINPINLPDMQITHSDESASKKFIAPLIENSLFNLNQDIESFTAKMSKSLAAGKTAESIAQENIEMMVTNAEAAFNNETNRQINTRAQSILGQFGKSQTNITIDSKGNITNYDLSVFSPLYDRDQHVFFSQNAIREQGDSGEKRIVGNFGLGYRYFQTDGDFAVGLNSFIDHDFTGSNTRMSLGAEYWKNYFKLAANYYLPISEWKDSSVLQGYDERPAKGYDIRMQGYLPSNPHIGGSLVFEQYLGDEVALFSKEELQHNPLALSAGIDYTPFPLLTVGATHKIGESGHSDTQINMQMNLQMGIPLEEQLKAENVELTRNLMGSRYDLVDRNNEIVFEYRKQSFEVTITPLNYINSSANNSYEYYLSDLINISASNNSKTPIKNFRWVITPEFNQNTVFTNENKLQFNALSTGTFYVTLYLTNEEGITAKSNTLLLKVIDGNSNYVATLSFIQRTDINEGLFDFNRNGQIDENGSDIDDRPNLLYIFNDTSFIPSQVPNKLTNQFVHLTVDLETVDGREVDLSDADTDININYIYEEVKTQISLDINEVDSKLVVLKKYRDATKINRWHFIVVTSSFDVYLESTEVSGIPLQAEIIYADETIKTNNEKLFVNYLQTDAVATDPLLQIQLIERGQDGSENGIVILDTGGMQRRTVKKNIKLDTYYEVKVFETVLTEIDGKPTWFTAEITPEIQDTLVWHYYNPIQEKAIGTVNRDNQYYGLEACQGFTMFSTQVNNFQNNELAWGEIGDNFIKIASEELNNNQAMNLNSKKLTEQYLQLEVQFDISRRVRTKSELNKEKILCSDKIPASEKYYDLMLKIADIDPKVNENRSTIVKTGAK</sequence>
<comment type="similarity">
    <text evidence="1">Belongs to the intimin/invasin family.</text>
</comment>
<reference evidence="3 4" key="1">
    <citation type="submission" date="2024-09" db="EMBL/GenBank/DDBJ databases">
        <authorList>
            <person name="Sun Q."/>
            <person name="Mori K."/>
        </authorList>
    </citation>
    <scope>NUCLEOTIDE SEQUENCE [LARGE SCALE GENOMIC DNA]</scope>
    <source>
        <strain evidence="3 4">CCM 8545</strain>
    </source>
</reference>
<gene>
    <name evidence="3" type="ORF">ACFFIT_05080</name>
</gene>
<accession>A0ABV6C917</accession>
<evidence type="ECO:0000256" key="1">
    <source>
        <dbReference type="ARBA" id="ARBA00010116"/>
    </source>
</evidence>
<dbReference type="Gene3D" id="2.40.160.160">
    <property type="entry name" value="Inverse autotransporter, beta-domain"/>
    <property type="match status" value="1"/>
</dbReference>
<evidence type="ECO:0000313" key="4">
    <source>
        <dbReference type="Proteomes" id="UP001589758"/>
    </source>
</evidence>
<dbReference type="PANTHER" id="PTHR39576">
    <property type="entry name" value="ATTACHING AND EFFACING PROTEIN HOMOLOG-RELATED-RELATED"/>
    <property type="match status" value="1"/>
</dbReference>
<organism evidence="3 4">
    <name type="scientific">Thorsellia kenyensis</name>
    <dbReference type="NCBI Taxonomy" id="1549888"/>
    <lineage>
        <taxon>Bacteria</taxon>
        <taxon>Pseudomonadati</taxon>
        <taxon>Pseudomonadota</taxon>
        <taxon>Gammaproteobacteria</taxon>
        <taxon>Enterobacterales</taxon>
        <taxon>Thorselliaceae</taxon>
        <taxon>Thorsellia</taxon>
    </lineage>
</organism>
<name>A0ABV6C917_9GAMM</name>
<dbReference type="Pfam" id="PF11924">
    <property type="entry name" value="IAT_beta"/>
    <property type="match status" value="1"/>
</dbReference>
<dbReference type="PRINTS" id="PR01369">
    <property type="entry name" value="INTIMIN"/>
</dbReference>
<proteinExistence type="inferred from homology"/>
<comment type="caution">
    <text evidence="3">The sequence shown here is derived from an EMBL/GenBank/DDBJ whole genome shotgun (WGS) entry which is preliminary data.</text>
</comment>
<dbReference type="InterPro" id="IPR003535">
    <property type="entry name" value="Intimin/invasin_bac"/>
</dbReference>
<dbReference type="InterPro" id="IPR038177">
    <property type="entry name" value="IAT_beta_sf"/>
</dbReference>
<dbReference type="RefSeq" id="WP_385876571.1">
    <property type="nucleotide sequence ID" value="NZ_JBHLXE010000048.1"/>
</dbReference>
<dbReference type="PANTHER" id="PTHR39576:SF2">
    <property type="entry name" value="ATTACHING AND EFFACING PROTEIN HOMOLOG-RELATED"/>
    <property type="match status" value="1"/>
</dbReference>
<evidence type="ECO:0000259" key="2">
    <source>
        <dbReference type="Pfam" id="PF11924"/>
    </source>
</evidence>
<keyword evidence="4" id="KW-1185">Reference proteome</keyword>
<feature type="domain" description="Inverse autotransporter beta-domain" evidence="2">
    <location>
        <begin position="153"/>
        <end position="427"/>
    </location>
</feature>